<gene>
    <name evidence="1" type="ORF">EV182_000952</name>
</gene>
<reference evidence="1" key="1">
    <citation type="submission" date="2022-06" db="EMBL/GenBank/DDBJ databases">
        <title>Phylogenomic reconstructions and comparative analyses of Kickxellomycotina fungi.</title>
        <authorList>
            <person name="Reynolds N.K."/>
            <person name="Stajich J.E."/>
            <person name="Barry K."/>
            <person name="Grigoriev I.V."/>
            <person name="Crous P."/>
            <person name="Smith M.E."/>
        </authorList>
    </citation>
    <scope>NUCLEOTIDE SEQUENCE</scope>
    <source>
        <strain evidence="1">RSA 2271</strain>
    </source>
</reference>
<evidence type="ECO:0000313" key="1">
    <source>
        <dbReference type="EMBL" id="KAJ1679964.1"/>
    </source>
</evidence>
<comment type="caution">
    <text evidence="1">The sequence shown here is derived from an EMBL/GenBank/DDBJ whole genome shotgun (WGS) entry which is preliminary data.</text>
</comment>
<dbReference type="EMBL" id="JAMZIH010000094">
    <property type="protein sequence ID" value="KAJ1679964.1"/>
    <property type="molecule type" value="Genomic_DNA"/>
</dbReference>
<name>A0ACC1HTS4_9FUNG</name>
<keyword evidence="2" id="KW-1185">Reference proteome</keyword>
<protein>
    <submittedName>
        <fullName evidence="1">Uncharacterized protein</fullName>
    </submittedName>
</protein>
<organism evidence="1 2">
    <name type="scientific">Spiromyces aspiralis</name>
    <dbReference type="NCBI Taxonomy" id="68401"/>
    <lineage>
        <taxon>Eukaryota</taxon>
        <taxon>Fungi</taxon>
        <taxon>Fungi incertae sedis</taxon>
        <taxon>Zoopagomycota</taxon>
        <taxon>Kickxellomycotina</taxon>
        <taxon>Kickxellomycetes</taxon>
        <taxon>Kickxellales</taxon>
        <taxon>Kickxellaceae</taxon>
        <taxon>Spiromyces</taxon>
    </lineage>
</organism>
<proteinExistence type="predicted"/>
<sequence length="630" mass="68800">MVPDEYYCEECQPEDHPYIDSKPRSQVVSKQQQQQRAGAKKGTSNNSGNNGSRRRNSSSIDDDESEKTPPMPTVKEERAQSKKSRRLTTQETIELDSANEGDGGDEPVVEDIVAVMLGATPKRPYASRVLSNRRDVPSADKPNAANETELSDGTKNPTVDFEHSNSMGLIMSPTKRRKTGRNGGGSSGGSNSGSSTPRSKGRGGRNGRRGPDQAGSHTEASSKDNNLKPADRDSEDDCGGEGDTLEDARSEANTVLSAELISPTFLTNSLSDQRQAEGSAGGDSRTLKGNTGGARRSGTKGHASAQGTPVGRDSQSRASHSRPPSVMTHASFDLAAAEWPADQNLDRVQQLTSTNREGLPLYTSNEPSACRIRYPSPNATLADFTHRAKEMLEWVGKVQSEYLEEQSRWREALAIYRERRGMPHPADMSFSRESTARATPDVHAPMTVLSPHDGQRLQQQEEPSVTEESPSSMSYHKLPPPPSEASTDPVDPSEWPEIIGEFEERSLPKRSVSQPASPTHRPLMGAIQEVKTRTKRAHTIILSPAEAQVPQLNAPPIVPQPQHTDIAYQRGSKNEPLNVTEQQEPKGDDEELASGGNRREDASDEEDNSTLYMLESLVCRLIKFQETYAT</sequence>
<dbReference type="Proteomes" id="UP001145114">
    <property type="component" value="Unassembled WGS sequence"/>
</dbReference>
<accession>A0ACC1HTS4</accession>
<evidence type="ECO:0000313" key="2">
    <source>
        <dbReference type="Proteomes" id="UP001145114"/>
    </source>
</evidence>